<dbReference type="GO" id="GO:0016020">
    <property type="term" value="C:membrane"/>
    <property type="evidence" value="ECO:0007669"/>
    <property type="project" value="UniProtKB-SubCell"/>
</dbReference>
<evidence type="ECO:0000256" key="13">
    <source>
        <dbReference type="ARBA" id="ARBA00023180"/>
    </source>
</evidence>
<evidence type="ECO:0000256" key="14">
    <source>
        <dbReference type="ARBA" id="ARBA00051243"/>
    </source>
</evidence>
<evidence type="ECO:0000256" key="2">
    <source>
        <dbReference type="ARBA" id="ARBA00011902"/>
    </source>
</evidence>
<keyword evidence="12" id="KW-0675">Receptor</keyword>
<keyword evidence="7" id="KW-0418">Kinase</keyword>
<dbReference type="SUPFAM" id="SSF52058">
    <property type="entry name" value="L domain-like"/>
    <property type="match status" value="1"/>
</dbReference>
<dbReference type="Pfam" id="PF01030">
    <property type="entry name" value="Recep_L_domain"/>
    <property type="match status" value="1"/>
</dbReference>
<evidence type="ECO:0000256" key="6">
    <source>
        <dbReference type="ARBA" id="ARBA00022741"/>
    </source>
</evidence>
<feature type="chain" id="PRO_5015614171" description="receptor protein-tyrosine kinase" evidence="15">
    <location>
        <begin position="18"/>
        <end position="297"/>
    </location>
</feature>
<comment type="catalytic activity">
    <reaction evidence="14">
        <text>L-tyrosyl-[protein] + ATP = O-phospho-L-tyrosyl-[protein] + ADP + H(+)</text>
        <dbReference type="Rhea" id="RHEA:10596"/>
        <dbReference type="Rhea" id="RHEA-COMP:10136"/>
        <dbReference type="Rhea" id="RHEA-COMP:20101"/>
        <dbReference type="ChEBI" id="CHEBI:15378"/>
        <dbReference type="ChEBI" id="CHEBI:30616"/>
        <dbReference type="ChEBI" id="CHEBI:46858"/>
        <dbReference type="ChEBI" id="CHEBI:61978"/>
        <dbReference type="ChEBI" id="CHEBI:456216"/>
        <dbReference type="EC" id="2.7.10.1"/>
    </reaction>
</comment>
<feature type="domain" description="Furin-like cysteine-rich" evidence="16">
    <location>
        <begin position="214"/>
        <end position="295"/>
    </location>
</feature>
<evidence type="ECO:0000256" key="11">
    <source>
        <dbReference type="ARBA" id="ARBA00023137"/>
    </source>
</evidence>
<evidence type="ECO:0000259" key="16">
    <source>
        <dbReference type="Pfam" id="PF00757"/>
    </source>
</evidence>
<accession>A0A2T7PYU4</accession>
<evidence type="ECO:0000256" key="8">
    <source>
        <dbReference type="ARBA" id="ARBA00022840"/>
    </source>
</evidence>
<keyword evidence="13" id="KW-0325">Glycoprotein</keyword>
<dbReference type="InterPro" id="IPR009030">
    <property type="entry name" value="Growth_fac_rcpt_cys_sf"/>
</dbReference>
<evidence type="ECO:0000256" key="1">
    <source>
        <dbReference type="ARBA" id="ARBA00004479"/>
    </source>
</evidence>
<evidence type="ECO:0000256" key="15">
    <source>
        <dbReference type="SAM" id="SignalP"/>
    </source>
</evidence>
<dbReference type="EC" id="2.7.10.1" evidence="2"/>
<keyword evidence="15" id="KW-0732">Signal</keyword>
<evidence type="ECO:0000313" key="18">
    <source>
        <dbReference type="EMBL" id="PVD38592.1"/>
    </source>
</evidence>
<keyword evidence="8" id="KW-0067">ATP-binding</keyword>
<evidence type="ECO:0000256" key="12">
    <source>
        <dbReference type="ARBA" id="ARBA00023170"/>
    </source>
</evidence>
<proteinExistence type="predicted"/>
<feature type="domain" description="Receptor L-domain" evidence="17">
    <location>
        <begin position="63"/>
        <end position="182"/>
    </location>
</feature>
<dbReference type="Gene3D" id="2.10.220.10">
    <property type="entry name" value="Hormone Receptor, Insulin-like Growth Factor Receptor 1, Chain A, domain 2"/>
    <property type="match status" value="1"/>
</dbReference>
<keyword evidence="5" id="KW-0812">Transmembrane</keyword>
<organism evidence="18 19">
    <name type="scientific">Pomacea canaliculata</name>
    <name type="common">Golden apple snail</name>
    <dbReference type="NCBI Taxonomy" id="400727"/>
    <lineage>
        <taxon>Eukaryota</taxon>
        <taxon>Metazoa</taxon>
        <taxon>Spiralia</taxon>
        <taxon>Lophotrochozoa</taxon>
        <taxon>Mollusca</taxon>
        <taxon>Gastropoda</taxon>
        <taxon>Caenogastropoda</taxon>
        <taxon>Architaenioglossa</taxon>
        <taxon>Ampullarioidea</taxon>
        <taxon>Ampullariidae</taxon>
        <taxon>Pomacea</taxon>
    </lineage>
</organism>
<dbReference type="Gene3D" id="3.80.20.20">
    <property type="entry name" value="Receptor L-domain"/>
    <property type="match status" value="1"/>
</dbReference>
<keyword evidence="11" id="KW-0829">Tyrosine-protein kinase</keyword>
<protein>
    <recommendedName>
        <fullName evidence="2">receptor protein-tyrosine kinase</fullName>
        <ecNumber evidence="2">2.7.10.1</ecNumber>
    </recommendedName>
</protein>
<dbReference type="STRING" id="400727.A0A2T7PYU4"/>
<dbReference type="EMBL" id="PZQS01000001">
    <property type="protein sequence ID" value="PVD38592.1"/>
    <property type="molecule type" value="Genomic_DNA"/>
</dbReference>
<evidence type="ECO:0000256" key="10">
    <source>
        <dbReference type="ARBA" id="ARBA00023136"/>
    </source>
</evidence>
<dbReference type="Pfam" id="PF00757">
    <property type="entry name" value="Furin-like"/>
    <property type="match status" value="1"/>
</dbReference>
<evidence type="ECO:0000313" key="19">
    <source>
        <dbReference type="Proteomes" id="UP000245119"/>
    </source>
</evidence>
<dbReference type="GO" id="GO:0004714">
    <property type="term" value="F:transmembrane receptor protein tyrosine kinase activity"/>
    <property type="evidence" value="ECO:0007669"/>
    <property type="project" value="UniProtKB-EC"/>
</dbReference>
<dbReference type="InterPro" id="IPR000494">
    <property type="entry name" value="Rcpt_L-dom"/>
</dbReference>
<evidence type="ECO:0000259" key="17">
    <source>
        <dbReference type="Pfam" id="PF01030"/>
    </source>
</evidence>
<dbReference type="InterPro" id="IPR036941">
    <property type="entry name" value="Rcpt_L-dom_sf"/>
</dbReference>
<dbReference type="GO" id="GO:0005524">
    <property type="term" value="F:ATP binding"/>
    <property type="evidence" value="ECO:0007669"/>
    <property type="project" value="UniProtKB-KW"/>
</dbReference>
<sequence length="297" mass="33188">MWWAGAILALVPTVCLAVNLKEDIFDTAVEVEEERECHGTSVGFGYSGTLELHYQQLRKRYAGCTYVHGNLEITNLDDPMLKYDLDFLSSIRYVSGYLLIGLLTQVERIPLLSLEVIRGNQTYRIQGHEYALVVALTSRDTAPVTGLKHLHMPKLKEISRGRVMFSENPLLTHMKSVSWDLITRGEPDSVHLATKPFSAKLQDDVCPEECLVDPYRLCWGDDPSLCQEVVTGSCAENCRFRCYGPGEDSCCHPNCAVGCTGPGPQDCLVCMDYVLDNTCVGYCPAKTYPKLQTCVRF</sequence>
<keyword evidence="19" id="KW-1185">Reference proteome</keyword>
<gene>
    <name evidence="18" type="ORF">C0Q70_01208</name>
</gene>
<evidence type="ECO:0000256" key="3">
    <source>
        <dbReference type="ARBA" id="ARBA00022553"/>
    </source>
</evidence>
<feature type="signal peptide" evidence="15">
    <location>
        <begin position="1"/>
        <end position="17"/>
    </location>
</feature>
<evidence type="ECO:0000256" key="4">
    <source>
        <dbReference type="ARBA" id="ARBA00022679"/>
    </source>
</evidence>
<evidence type="ECO:0000256" key="7">
    <source>
        <dbReference type="ARBA" id="ARBA00022777"/>
    </source>
</evidence>
<dbReference type="InterPro" id="IPR006212">
    <property type="entry name" value="Furin_repeat"/>
</dbReference>
<dbReference type="Proteomes" id="UP000245119">
    <property type="component" value="Linkage Group LG1"/>
</dbReference>
<evidence type="ECO:0000256" key="9">
    <source>
        <dbReference type="ARBA" id="ARBA00022989"/>
    </source>
</evidence>
<dbReference type="OrthoDB" id="6219513at2759"/>
<dbReference type="InterPro" id="IPR006211">
    <property type="entry name" value="Furin-like_Cys-rich_dom"/>
</dbReference>
<dbReference type="AlphaFoldDB" id="A0A2T7PYU4"/>
<comment type="caution">
    <text evidence="18">The sequence shown here is derived from an EMBL/GenBank/DDBJ whole genome shotgun (WGS) entry which is preliminary data.</text>
</comment>
<keyword evidence="4" id="KW-0808">Transferase</keyword>
<reference evidence="18 19" key="1">
    <citation type="submission" date="2018-04" db="EMBL/GenBank/DDBJ databases">
        <title>The genome of golden apple snail Pomacea canaliculata provides insight into stress tolerance and invasive adaptation.</title>
        <authorList>
            <person name="Liu C."/>
            <person name="Liu B."/>
            <person name="Ren Y."/>
            <person name="Zhang Y."/>
            <person name="Wang H."/>
            <person name="Li S."/>
            <person name="Jiang F."/>
            <person name="Yin L."/>
            <person name="Zhang G."/>
            <person name="Qian W."/>
            <person name="Fan W."/>
        </authorList>
    </citation>
    <scope>NUCLEOTIDE SEQUENCE [LARGE SCALE GENOMIC DNA]</scope>
    <source>
        <strain evidence="18">SZHN2017</strain>
        <tissue evidence="18">Muscle</tissue>
    </source>
</reference>
<keyword evidence="9" id="KW-1133">Transmembrane helix</keyword>
<keyword evidence="10" id="KW-0472">Membrane</keyword>
<keyword evidence="3" id="KW-0597">Phosphoprotein</keyword>
<dbReference type="OMA" id="ANYTHES"/>
<comment type="subcellular location">
    <subcellularLocation>
        <location evidence="1">Membrane</location>
        <topology evidence="1">Single-pass type I membrane protein</topology>
    </subcellularLocation>
</comment>
<dbReference type="SUPFAM" id="SSF57184">
    <property type="entry name" value="Growth factor receptor domain"/>
    <property type="match status" value="1"/>
</dbReference>
<dbReference type="CDD" id="cd00064">
    <property type="entry name" value="FU"/>
    <property type="match status" value="1"/>
</dbReference>
<name>A0A2T7PYU4_POMCA</name>
<dbReference type="SMART" id="SM00261">
    <property type="entry name" value="FU"/>
    <property type="match status" value="1"/>
</dbReference>
<keyword evidence="6" id="KW-0547">Nucleotide-binding</keyword>
<evidence type="ECO:0000256" key="5">
    <source>
        <dbReference type="ARBA" id="ARBA00022692"/>
    </source>
</evidence>